<keyword evidence="3" id="KW-1185">Reference proteome</keyword>
<dbReference type="InterPro" id="IPR053270">
    <property type="entry name" value="Fv1_restriction_factor"/>
</dbReference>
<evidence type="ECO:0000256" key="1">
    <source>
        <dbReference type="SAM" id="MobiDB-lite"/>
    </source>
</evidence>
<dbReference type="PANTHER" id="PTHR48195:SF1">
    <property type="entry name" value="RIKEN CDNA 2410002F23 GENE"/>
    <property type="match status" value="1"/>
</dbReference>
<organism evidence="2 3">
    <name type="scientific">Ranitomeya imitator</name>
    <name type="common">mimic poison frog</name>
    <dbReference type="NCBI Taxonomy" id="111125"/>
    <lineage>
        <taxon>Eukaryota</taxon>
        <taxon>Metazoa</taxon>
        <taxon>Chordata</taxon>
        <taxon>Craniata</taxon>
        <taxon>Vertebrata</taxon>
        <taxon>Euteleostomi</taxon>
        <taxon>Amphibia</taxon>
        <taxon>Batrachia</taxon>
        <taxon>Anura</taxon>
        <taxon>Neobatrachia</taxon>
        <taxon>Hyloidea</taxon>
        <taxon>Dendrobatidae</taxon>
        <taxon>Dendrobatinae</taxon>
        <taxon>Ranitomeya</taxon>
    </lineage>
</organism>
<protein>
    <submittedName>
        <fullName evidence="2">Uncharacterized protein</fullName>
    </submittedName>
</protein>
<dbReference type="EMBL" id="CAUEEQ010021694">
    <property type="protein sequence ID" value="CAJ0943809.1"/>
    <property type="molecule type" value="Genomic_DNA"/>
</dbReference>
<gene>
    <name evidence="2" type="ORF">RIMI_LOCUS10142826</name>
</gene>
<proteinExistence type="predicted"/>
<accession>A0ABN9LJX4</accession>
<dbReference type="Proteomes" id="UP001176940">
    <property type="component" value="Unassembled WGS sequence"/>
</dbReference>
<comment type="caution">
    <text evidence="2">The sequence shown here is derived from an EMBL/GenBank/DDBJ whole genome shotgun (WGS) entry which is preliminary data.</text>
</comment>
<feature type="region of interest" description="Disordered" evidence="1">
    <location>
        <begin position="78"/>
        <end position="124"/>
    </location>
</feature>
<reference evidence="2" key="1">
    <citation type="submission" date="2023-07" db="EMBL/GenBank/DDBJ databases">
        <authorList>
            <person name="Stuckert A."/>
        </authorList>
    </citation>
    <scope>NUCLEOTIDE SEQUENCE</scope>
</reference>
<evidence type="ECO:0000313" key="2">
    <source>
        <dbReference type="EMBL" id="CAJ0943809.1"/>
    </source>
</evidence>
<name>A0ABN9LJX4_9NEOB</name>
<dbReference type="PANTHER" id="PTHR48195">
    <property type="entry name" value="FRIEND VIRUS SUSCEPTIBILITY PROTEIN 1"/>
    <property type="match status" value="1"/>
</dbReference>
<evidence type="ECO:0000313" key="3">
    <source>
        <dbReference type="Proteomes" id="UP001176940"/>
    </source>
</evidence>
<sequence length="124" mass="14154">MQKKCSQLEQKVVELGGQKVVLDYNTRLLKDKLEHYQGVAEKAAIKVAQNKYRKQKGKINKEKVYKSIAAASVNWDPDKWDGDVWDTSSSDDWEDPPAPVIDPPKGSSKLKANPIQRRMERTEN</sequence>